<proteinExistence type="predicted"/>
<dbReference type="PANTHER" id="PTHR28013:SF4">
    <property type="entry name" value="MARVEL DOMAIN-CONTAINING PROTEIN"/>
    <property type="match status" value="1"/>
</dbReference>
<dbReference type="InterPro" id="IPR051380">
    <property type="entry name" value="pH-response_reg_palI/RIM9"/>
</dbReference>
<dbReference type="Proteomes" id="UP000242287">
    <property type="component" value="Unassembled WGS sequence"/>
</dbReference>
<dbReference type="Pfam" id="PF06687">
    <property type="entry name" value="SUR7"/>
    <property type="match status" value="1"/>
</dbReference>
<keyword evidence="1" id="KW-1133">Transmembrane helix</keyword>
<dbReference type="AlphaFoldDB" id="A0A2A9NWS8"/>
<accession>A0A2A9NWS8</accession>
<feature type="transmembrane region" description="Helical" evidence="1">
    <location>
        <begin position="112"/>
        <end position="137"/>
    </location>
</feature>
<organism evidence="2 3">
    <name type="scientific">Amanita thiersii Skay4041</name>
    <dbReference type="NCBI Taxonomy" id="703135"/>
    <lineage>
        <taxon>Eukaryota</taxon>
        <taxon>Fungi</taxon>
        <taxon>Dikarya</taxon>
        <taxon>Basidiomycota</taxon>
        <taxon>Agaricomycotina</taxon>
        <taxon>Agaricomycetes</taxon>
        <taxon>Agaricomycetidae</taxon>
        <taxon>Agaricales</taxon>
        <taxon>Pluteineae</taxon>
        <taxon>Amanitaceae</taxon>
        <taxon>Amanita</taxon>
    </lineage>
</organism>
<reference evidence="2 3" key="1">
    <citation type="submission" date="2014-02" db="EMBL/GenBank/DDBJ databases">
        <title>Transposable element dynamics among asymbiotic and ectomycorrhizal Amanita fungi.</title>
        <authorList>
            <consortium name="DOE Joint Genome Institute"/>
            <person name="Hess J."/>
            <person name="Skrede I."/>
            <person name="Wolfe B."/>
            <person name="LaButti K."/>
            <person name="Ohm R.A."/>
            <person name="Grigoriev I.V."/>
            <person name="Pringle A."/>
        </authorList>
    </citation>
    <scope>NUCLEOTIDE SEQUENCE [LARGE SCALE GENOMIC DNA]</scope>
    <source>
        <strain evidence="2 3">SKay4041</strain>
    </source>
</reference>
<dbReference type="GO" id="GO:0032153">
    <property type="term" value="C:cell division site"/>
    <property type="evidence" value="ECO:0007669"/>
    <property type="project" value="TreeGrafter"/>
</dbReference>
<dbReference type="STRING" id="703135.A0A2A9NWS8"/>
<evidence type="ECO:0000313" key="2">
    <source>
        <dbReference type="EMBL" id="PFH52172.1"/>
    </source>
</evidence>
<gene>
    <name evidence="2" type="ORF">AMATHDRAFT_74453</name>
</gene>
<name>A0A2A9NWS8_9AGAR</name>
<evidence type="ECO:0000313" key="3">
    <source>
        <dbReference type="Proteomes" id="UP000242287"/>
    </source>
</evidence>
<dbReference type="GO" id="GO:0035838">
    <property type="term" value="C:growing cell tip"/>
    <property type="evidence" value="ECO:0007669"/>
    <property type="project" value="TreeGrafter"/>
</dbReference>
<feature type="transmembrane region" description="Helical" evidence="1">
    <location>
        <begin position="190"/>
        <end position="214"/>
    </location>
</feature>
<protein>
    <recommendedName>
        <fullName evidence="4">Pali-domain-containing protein</fullName>
    </recommendedName>
</protein>
<evidence type="ECO:0008006" key="4">
    <source>
        <dbReference type="Google" id="ProtNLM"/>
    </source>
</evidence>
<keyword evidence="3" id="KW-1185">Reference proteome</keyword>
<dbReference type="InterPro" id="IPR009571">
    <property type="entry name" value="SUR7/Rim9-like_fungi"/>
</dbReference>
<dbReference type="OrthoDB" id="3881at2759"/>
<dbReference type="PANTHER" id="PTHR28013">
    <property type="entry name" value="PROTEIN DCV1-RELATED"/>
    <property type="match status" value="1"/>
</dbReference>
<sequence>MARPLGRHRAIASISVSLLLAAFVLLLLVAISLPIIKPIYILALQSTIQVQHTTVATELRFGVWGVCAANTVGNQATAVANCFGPQLGYQVPPSLASLIGITPEVTSILTKVLLVLLILHPIAAGLSLLSLFFSLFMASHLVSVLALLLAVLSGIASTIVFAADLALVIIARSKVKNLTEGQFTVVFGNAVWMVLAAMVVTWFASVVLSARACYCCGVKKRHQEDDDYYNPYGYANSGGYVSTGYRY</sequence>
<feature type="transmembrane region" description="Helical" evidence="1">
    <location>
        <begin position="144"/>
        <end position="170"/>
    </location>
</feature>
<dbReference type="EMBL" id="KZ301981">
    <property type="protein sequence ID" value="PFH52172.1"/>
    <property type="molecule type" value="Genomic_DNA"/>
</dbReference>
<evidence type="ECO:0000256" key="1">
    <source>
        <dbReference type="SAM" id="Phobius"/>
    </source>
</evidence>
<keyword evidence="1" id="KW-0472">Membrane</keyword>
<keyword evidence="1" id="KW-0812">Transmembrane</keyword>
<feature type="transmembrane region" description="Helical" evidence="1">
    <location>
        <begin position="12"/>
        <end position="36"/>
    </location>
</feature>
<dbReference type="GO" id="GO:0005886">
    <property type="term" value="C:plasma membrane"/>
    <property type="evidence" value="ECO:0007669"/>
    <property type="project" value="InterPro"/>
</dbReference>